<dbReference type="SMART" id="SM00382">
    <property type="entry name" value="AAA"/>
    <property type="match status" value="1"/>
</dbReference>
<dbReference type="InterPro" id="IPR003439">
    <property type="entry name" value="ABC_transporter-like_ATP-bd"/>
</dbReference>
<dbReference type="GO" id="GO:0016887">
    <property type="term" value="F:ATP hydrolysis activity"/>
    <property type="evidence" value="ECO:0007669"/>
    <property type="project" value="InterPro"/>
</dbReference>
<feature type="transmembrane region" description="Helical" evidence="10">
    <location>
        <begin position="172"/>
        <end position="191"/>
    </location>
</feature>
<dbReference type="InterPro" id="IPR003593">
    <property type="entry name" value="AAA+_ATPase"/>
</dbReference>
<dbReference type="GO" id="GO:0015421">
    <property type="term" value="F:ABC-type oligopeptide transporter activity"/>
    <property type="evidence" value="ECO:0007669"/>
    <property type="project" value="TreeGrafter"/>
</dbReference>
<evidence type="ECO:0000256" key="9">
    <source>
        <dbReference type="ARBA" id="ARBA00023136"/>
    </source>
</evidence>
<evidence type="ECO:0000313" key="13">
    <source>
        <dbReference type="EMBL" id="MCM6762470.1"/>
    </source>
</evidence>
<dbReference type="GO" id="GO:0005886">
    <property type="term" value="C:plasma membrane"/>
    <property type="evidence" value="ECO:0007669"/>
    <property type="project" value="UniProtKB-SubCell"/>
</dbReference>
<dbReference type="SUPFAM" id="SSF52540">
    <property type="entry name" value="P-loop containing nucleoside triphosphate hydrolases"/>
    <property type="match status" value="1"/>
</dbReference>
<feature type="transmembrane region" description="Helical" evidence="10">
    <location>
        <begin position="30"/>
        <end position="54"/>
    </location>
</feature>
<dbReference type="GO" id="GO:0005524">
    <property type="term" value="F:ATP binding"/>
    <property type="evidence" value="ECO:0007669"/>
    <property type="project" value="UniProtKB-KW"/>
</dbReference>
<evidence type="ECO:0000313" key="14">
    <source>
        <dbReference type="Proteomes" id="UP001155240"/>
    </source>
</evidence>
<dbReference type="Proteomes" id="UP001155240">
    <property type="component" value="Unassembled WGS sequence"/>
</dbReference>
<dbReference type="FunFam" id="3.40.50.300:FF:001001">
    <property type="entry name" value="Multidrug ABC transporter ATP-binding protein"/>
    <property type="match status" value="1"/>
</dbReference>
<keyword evidence="2" id="KW-0813">Transport</keyword>
<keyword evidence="14" id="KW-1185">Reference proteome</keyword>
<dbReference type="SUPFAM" id="SSF90123">
    <property type="entry name" value="ABC transporter transmembrane region"/>
    <property type="match status" value="1"/>
</dbReference>
<keyword evidence="5 10" id="KW-0812">Transmembrane</keyword>
<protein>
    <submittedName>
        <fullName evidence="13">ABC transporter ATP-binding protein/permease</fullName>
    </submittedName>
</protein>
<dbReference type="InterPro" id="IPR027417">
    <property type="entry name" value="P-loop_NTPase"/>
</dbReference>
<dbReference type="InterPro" id="IPR039421">
    <property type="entry name" value="Type_1_exporter"/>
</dbReference>
<proteinExistence type="predicted"/>
<dbReference type="EMBL" id="JAMRYM010000028">
    <property type="protein sequence ID" value="MCM6762470.1"/>
    <property type="molecule type" value="Genomic_DNA"/>
</dbReference>
<feature type="domain" description="ABC transporter" evidence="11">
    <location>
        <begin position="345"/>
        <end position="579"/>
    </location>
</feature>
<feature type="transmembrane region" description="Helical" evidence="10">
    <location>
        <begin position="147"/>
        <end position="166"/>
    </location>
</feature>
<name>A0A9X2DWQ4_9MICO</name>
<accession>A0A9X2DWQ4</accession>
<evidence type="ECO:0000256" key="6">
    <source>
        <dbReference type="ARBA" id="ARBA00022741"/>
    </source>
</evidence>
<sequence length="595" mass="62087">MSASISQSLPVAGHQDSLRWLAARTRKHPVLVAASVATGVLAAVATVIPVYAMGWLVDAAVEGRSASSVAGLAVLLAAAAIVAGSLTGSSSAVIGRLGETIVATLRESALRRVLERPAQSVERAGRGDVLSRLGDDITRITRASSEVVPAVLNAGLLIGVAVTSLFGVDYRLGTAGLLTLPLYAWALRWYVPRSAPVYAQERAAAGARTETLASSLYGIETVHAYRMQSARIDDIRDRSEVTKTLSISVFRLLMGFVGRENFAEFCGMAVLFVTGFVLYAHEAVSLGAVTTAVLLFHRLFNPLGTVLFLFDQMQSAGASLNRLVGVVNMPVAFHQPIASPAENTLTVDRVRFAHEPGVNVLHGVSFTIPAGTRLALVGDSGAGKTTAALVAAGALEPDAGCVRLGGIRLTDIGTEALRSRIAVVSQDVHVVSGPLIEDLRLADADASEDAVWDALEQVDAGGWVRALPAGVHTRVGGHDHRLTAAQQQQIALARVVLMDPAVAILDEATAEAGSSGAAALERSAHAATEGRTTLIVAHRLTQARAADVVAVMESGRIVEIGPHDALLAAGGAYARQWSAWRGVGGPSDTTTDRPP</sequence>
<keyword evidence="7 13" id="KW-0067">ATP-binding</keyword>
<dbReference type="RefSeq" id="WP_251945113.1">
    <property type="nucleotide sequence ID" value="NZ_JAMRYM010000028.1"/>
</dbReference>
<feature type="domain" description="ABC transmembrane type-1" evidence="12">
    <location>
        <begin position="33"/>
        <end position="315"/>
    </location>
</feature>
<dbReference type="InterPro" id="IPR011527">
    <property type="entry name" value="ABC1_TM_dom"/>
</dbReference>
<dbReference type="PROSITE" id="PS50893">
    <property type="entry name" value="ABC_TRANSPORTER_2"/>
    <property type="match status" value="1"/>
</dbReference>
<dbReference type="InterPro" id="IPR036640">
    <property type="entry name" value="ABC1_TM_sf"/>
</dbReference>
<organism evidence="13 14">
    <name type="scientific">Rathayibacter rubneri</name>
    <dbReference type="NCBI Taxonomy" id="2950106"/>
    <lineage>
        <taxon>Bacteria</taxon>
        <taxon>Bacillati</taxon>
        <taxon>Actinomycetota</taxon>
        <taxon>Actinomycetes</taxon>
        <taxon>Micrococcales</taxon>
        <taxon>Microbacteriaceae</taxon>
        <taxon>Rathayibacter</taxon>
    </lineage>
</organism>
<reference evidence="13" key="1">
    <citation type="submission" date="2022-06" db="EMBL/GenBank/DDBJ databases">
        <title>Whole genome shotgun sequencing (WGS) of Rathayibacter sp. ZW T2_19, isolated from stored onions (Allium cepa).</title>
        <authorList>
            <person name="Stoll D.A."/>
            <person name="Huch M."/>
        </authorList>
    </citation>
    <scope>NUCLEOTIDE SEQUENCE</scope>
    <source>
        <strain evidence="13">ZW T2_19</strain>
    </source>
</reference>
<evidence type="ECO:0000259" key="12">
    <source>
        <dbReference type="PROSITE" id="PS50929"/>
    </source>
</evidence>
<evidence type="ECO:0000259" key="11">
    <source>
        <dbReference type="PROSITE" id="PS50893"/>
    </source>
</evidence>
<keyword evidence="9 10" id="KW-0472">Membrane</keyword>
<dbReference type="AlphaFoldDB" id="A0A9X2DWQ4"/>
<dbReference type="Gene3D" id="3.40.50.300">
    <property type="entry name" value="P-loop containing nucleotide triphosphate hydrolases"/>
    <property type="match status" value="1"/>
</dbReference>
<dbReference type="Pfam" id="PF00005">
    <property type="entry name" value="ABC_tran"/>
    <property type="match status" value="1"/>
</dbReference>
<keyword evidence="8 10" id="KW-1133">Transmembrane helix</keyword>
<evidence type="ECO:0000256" key="2">
    <source>
        <dbReference type="ARBA" id="ARBA00022448"/>
    </source>
</evidence>
<evidence type="ECO:0000256" key="10">
    <source>
        <dbReference type="SAM" id="Phobius"/>
    </source>
</evidence>
<comment type="subcellular location">
    <subcellularLocation>
        <location evidence="1">Cell membrane</location>
        <topology evidence="1">Multi-pass membrane protein</topology>
    </subcellularLocation>
</comment>
<gene>
    <name evidence="13" type="ORF">NB037_08580</name>
</gene>
<evidence type="ECO:0000256" key="4">
    <source>
        <dbReference type="ARBA" id="ARBA00022519"/>
    </source>
</evidence>
<dbReference type="PANTHER" id="PTHR43394:SF1">
    <property type="entry name" value="ATP-BINDING CASSETTE SUB-FAMILY B MEMBER 10, MITOCHONDRIAL"/>
    <property type="match status" value="1"/>
</dbReference>
<evidence type="ECO:0000256" key="8">
    <source>
        <dbReference type="ARBA" id="ARBA00022989"/>
    </source>
</evidence>
<dbReference type="Pfam" id="PF00664">
    <property type="entry name" value="ABC_membrane"/>
    <property type="match status" value="1"/>
</dbReference>
<evidence type="ECO:0000256" key="5">
    <source>
        <dbReference type="ARBA" id="ARBA00022692"/>
    </source>
</evidence>
<keyword evidence="4" id="KW-0997">Cell inner membrane</keyword>
<keyword evidence="3" id="KW-1003">Cell membrane</keyword>
<dbReference type="CDD" id="cd07346">
    <property type="entry name" value="ABC_6TM_exporters"/>
    <property type="match status" value="1"/>
</dbReference>
<comment type="caution">
    <text evidence="13">The sequence shown here is derived from an EMBL/GenBank/DDBJ whole genome shotgun (WGS) entry which is preliminary data.</text>
</comment>
<dbReference type="Gene3D" id="1.20.1560.10">
    <property type="entry name" value="ABC transporter type 1, transmembrane domain"/>
    <property type="match status" value="1"/>
</dbReference>
<evidence type="ECO:0000256" key="7">
    <source>
        <dbReference type="ARBA" id="ARBA00022840"/>
    </source>
</evidence>
<evidence type="ECO:0000256" key="3">
    <source>
        <dbReference type="ARBA" id="ARBA00022475"/>
    </source>
</evidence>
<dbReference type="PANTHER" id="PTHR43394">
    <property type="entry name" value="ATP-DEPENDENT PERMEASE MDL1, MITOCHONDRIAL"/>
    <property type="match status" value="1"/>
</dbReference>
<dbReference type="PROSITE" id="PS50929">
    <property type="entry name" value="ABC_TM1F"/>
    <property type="match status" value="1"/>
</dbReference>
<keyword evidence="6" id="KW-0547">Nucleotide-binding</keyword>
<feature type="transmembrane region" description="Helical" evidence="10">
    <location>
        <begin position="66"/>
        <end position="86"/>
    </location>
</feature>
<evidence type="ECO:0000256" key="1">
    <source>
        <dbReference type="ARBA" id="ARBA00004651"/>
    </source>
</evidence>
<feature type="transmembrane region" description="Helical" evidence="10">
    <location>
        <begin position="261"/>
        <end position="280"/>
    </location>
</feature>